<keyword evidence="1" id="KW-0732">Signal</keyword>
<dbReference type="AlphaFoldDB" id="A0A9W7W5G8"/>
<proteinExistence type="predicted"/>
<dbReference type="OrthoDB" id="3959840at2759"/>
<reference evidence="2 3" key="1">
    <citation type="journal article" date="2018" name="IMA Fungus">
        <title>IMA Genome-F 10: Nine draft genome sequences of Claviceps purpurea s.lat., including C. arundinis, C. humidiphila, and C. cf. spartinae, pseudomolecules for the pitch canker pathogen Fusarium circinatum, draft genome of Davidsoniella eucalypti, Grosmannia galeiformis, Quambalaria eucalypti, and Teratosphaeria destructans.</title>
        <authorList>
            <person name="Wingfield B.D."/>
            <person name="Liu M."/>
            <person name="Nguyen H.D."/>
            <person name="Lane F.A."/>
            <person name="Morgan S.W."/>
            <person name="De Vos L."/>
            <person name="Wilken P.M."/>
            <person name="Duong T.A."/>
            <person name="Aylward J."/>
            <person name="Coetzee M.P."/>
            <person name="Dadej K."/>
            <person name="De Beer Z.W."/>
            <person name="Findlay W."/>
            <person name="Havenga M."/>
            <person name="Kolarik M."/>
            <person name="Menzies J.G."/>
            <person name="Naidoo K."/>
            <person name="Pochopski O."/>
            <person name="Shoukouhi P."/>
            <person name="Santana Q.C."/>
            <person name="Seifert K.A."/>
            <person name="Soal N."/>
            <person name="Steenkamp E.T."/>
            <person name="Tatham C.T."/>
            <person name="van der Nest M.A."/>
            <person name="Wingfield M.J."/>
        </authorList>
    </citation>
    <scope>NUCLEOTIDE SEQUENCE [LARGE SCALE GENOMIC DNA]</scope>
    <source>
        <strain evidence="2">CMW44962</strain>
    </source>
</reference>
<evidence type="ECO:0008006" key="4">
    <source>
        <dbReference type="Google" id="ProtNLM"/>
    </source>
</evidence>
<feature type="chain" id="PRO_5040736084" description="AA1-like domain-containing protein" evidence="1">
    <location>
        <begin position="21"/>
        <end position="133"/>
    </location>
</feature>
<evidence type="ECO:0000313" key="3">
    <source>
        <dbReference type="Proteomes" id="UP001138500"/>
    </source>
</evidence>
<accession>A0A9W7W5G8</accession>
<dbReference type="EMBL" id="RIBY02000513">
    <property type="protein sequence ID" value="KAH9841256.1"/>
    <property type="molecule type" value="Genomic_DNA"/>
</dbReference>
<evidence type="ECO:0000256" key="1">
    <source>
        <dbReference type="SAM" id="SignalP"/>
    </source>
</evidence>
<protein>
    <recommendedName>
        <fullName evidence="4">AA1-like domain-containing protein</fullName>
    </recommendedName>
</protein>
<name>A0A9W7W5G8_9PEZI</name>
<organism evidence="2 3">
    <name type="scientific">Teratosphaeria destructans</name>
    <dbReference type="NCBI Taxonomy" id="418781"/>
    <lineage>
        <taxon>Eukaryota</taxon>
        <taxon>Fungi</taxon>
        <taxon>Dikarya</taxon>
        <taxon>Ascomycota</taxon>
        <taxon>Pezizomycotina</taxon>
        <taxon>Dothideomycetes</taxon>
        <taxon>Dothideomycetidae</taxon>
        <taxon>Mycosphaerellales</taxon>
        <taxon>Teratosphaeriaceae</taxon>
        <taxon>Teratosphaeria</taxon>
    </lineage>
</organism>
<sequence length="133" mass="14444">MYTSLLTLTLALATSTPITALSIQSRSTTVAQGTQSCKAKDSGNAITYTVFIGSPFDGDFCHTIQHTINSELGLSKQDIKSGTGTIEWRDCDSHASGQNYKLLFEYQHNHGAEINKALHGLFPSINGFNCPHH</sequence>
<comment type="caution">
    <text evidence="2">The sequence shown here is derived from an EMBL/GenBank/DDBJ whole genome shotgun (WGS) entry which is preliminary data.</text>
</comment>
<dbReference type="Proteomes" id="UP001138500">
    <property type="component" value="Unassembled WGS sequence"/>
</dbReference>
<gene>
    <name evidence="2" type="ORF">Tdes44962_MAKER07813</name>
</gene>
<reference evidence="2 3" key="2">
    <citation type="journal article" date="2021" name="Curr. Genet.">
        <title>Genetic response to nitrogen starvation in the aggressive Eucalyptus foliar pathogen Teratosphaeria destructans.</title>
        <authorList>
            <person name="Havenga M."/>
            <person name="Wingfield B.D."/>
            <person name="Wingfield M.J."/>
            <person name="Dreyer L.L."/>
            <person name="Roets F."/>
            <person name="Aylward J."/>
        </authorList>
    </citation>
    <scope>NUCLEOTIDE SEQUENCE [LARGE SCALE GENOMIC DNA]</scope>
    <source>
        <strain evidence="2">CMW44962</strain>
    </source>
</reference>
<feature type="signal peptide" evidence="1">
    <location>
        <begin position="1"/>
        <end position="20"/>
    </location>
</feature>
<evidence type="ECO:0000313" key="2">
    <source>
        <dbReference type="EMBL" id="KAH9841256.1"/>
    </source>
</evidence>
<keyword evidence="3" id="KW-1185">Reference proteome</keyword>